<dbReference type="InterPro" id="IPR020843">
    <property type="entry name" value="ER"/>
</dbReference>
<organism evidence="4 5">
    <name type="scientific">Rhizobium jaguaris</name>
    <dbReference type="NCBI Taxonomy" id="1312183"/>
    <lineage>
        <taxon>Bacteria</taxon>
        <taxon>Pseudomonadati</taxon>
        <taxon>Pseudomonadota</taxon>
        <taxon>Alphaproteobacteria</taxon>
        <taxon>Hyphomicrobiales</taxon>
        <taxon>Rhizobiaceae</taxon>
        <taxon>Rhizobium/Agrobacterium group</taxon>
        <taxon>Rhizobium</taxon>
    </lineage>
</organism>
<dbReference type="SMART" id="SM00829">
    <property type="entry name" value="PKS_ER"/>
    <property type="match status" value="1"/>
</dbReference>
<reference evidence="4 5" key="1">
    <citation type="submission" date="2018-10" db="EMBL/GenBank/DDBJ databases">
        <title>Rhizobium etli, R. leguminosarum and a new Rhizobium genospecies from Phaseolus dumosus.</title>
        <authorList>
            <person name="Ramirez-Puebla S.T."/>
            <person name="Rogel-Hernandez M.A."/>
            <person name="Guerrero G."/>
            <person name="Ormeno-Orrillo E."/>
            <person name="Martinez-Romero J.C."/>
            <person name="Negrete-Yankelevich S."/>
            <person name="Martinez-Romero E."/>
        </authorList>
    </citation>
    <scope>NUCLEOTIDE SEQUENCE [LARGE SCALE GENOMIC DNA]</scope>
    <source>
        <strain evidence="4 5">CCGE525</strain>
        <plasmid evidence="5">prccge525c</plasmid>
    </source>
</reference>
<dbReference type="SUPFAM" id="SSF51735">
    <property type="entry name" value="NAD(P)-binding Rossmann-fold domains"/>
    <property type="match status" value="1"/>
</dbReference>
<keyword evidence="4" id="KW-0614">Plasmid</keyword>
<feature type="domain" description="Enoyl reductase (ER)" evidence="3">
    <location>
        <begin position="10"/>
        <end position="323"/>
    </location>
</feature>
<accession>A0A387G6A2</accession>
<dbReference type="EMBL" id="CP032695">
    <property type="protein sequence ID" value="AYG63442.1"/>
    <property type="molecule type" value="Genomic_DNA"/>
</dbReference>
<dbReference type="GO" id="GO:0016651">
    <property type="term" value="F:oxidoreductase activity, acting on NAD(P)H"/>
    <property type="evidence" value="ECO:0007669"/>
    <property type="project" value="TreeGrafter"/>
</dbReference>
<dbReference type="AlphaFoldDB" id="A0A387G6A2"/>
<geneLocation type="plasmid" evidence="5">
    <name>prccge525c</name>
</geneLocation>
<dbReference type="InterPro" id="IPR036291">
    <property type="entry name" value="NAD(P)-bd_dom_sf"/>
</dbReference>
<dbReference type="GO" id="GO:0070402">
    <property type="term" value="F:NADPH binding"/>
    <property type="evidence" value="ECO:0007669"/>
    <property type="project" value="TreeGrafter"/>
</dbReference>
<evidence type="ECO:0000313" key="5">
    <source>
        <dbReference type="Proteomes" id="UP000282195"/>
    </source>
</evidence>
<sequence>MKAIRFKEYGGPDVLEIIHQTDPEPTEGTIVIAVRAFGLNRAETYMRSGKWGEVAKISGIECVGEILHDPSGRFEIGTKVAALMGGMGRSINGSYAEQTRVPAANVVPIKSRLSWADLAAIPESYATAWTCLHRNLTIADGQTLLIRGATSALGQAAINIAAAAGAIVIATTRRPERLSGLRDLGAHQAVLDEPSLSETIRRHYSSGLDAVLDIVGTSTLLDSLKMVRRGGHLCMAGFLGGGSGIDAFDPLSHMPSGVQLSFFASFMFGTPDFELDDVPLQAIVEQVEAGIYNAKPARTFDFHDIREAHRLMEGDGAMGKLVVVV</sequence>
<name>A0A387G6A2_9HYPH</name>
<dbReference type="Proteomes" id="UP000282195">
    <property type="component" value="Plasmid pRCCGE525c"/>
</dbReference>
<dbReference type="Pfam" id="PF00107">
    <property type="entry name" value="ADH_zinc_N"/>
    <property type="match status" value="1"/>
</dbReference>
<dbReference type="RefSeq" id="WP_120708347.1">
    <property type="nucleotide sequence ID" value="NZ_CP032695.1"/>
</dbReference>
<keyword evidence="1" id="KW-0521">NADP</keyword>
<dbReference type="Gene3D" id="3.40.50.720">
    <property type="entry name" value="NAD(P)-binding Rossmann-like Domain"/>
    <property type="match status" value="1"/>
</dbReference>
<evidence type="ECO:0000313" key="4">
    <source>
        <dbReference type="EMBL" id="AYG63442.1"/>
    </source>
</evidence>
<evidence type="ECO:0000259" key="3">
    <source>
        <dbReference type="SMART" id="SM00829"/>
    </source>
</evidence>
<evidence type="ECO:0000256" key="2">
    <source>
        <dbReference type="ARBA" id="ARBA00023002"/>
    </source>
</evidence>
<dbReference type="PANTHER" id="PTHR48106">
    <property type="entry name" value="QUINONE OXIDOREDUCTASE PIG3-RELATED"/>
    <property type="match status" value="1"/>
</dbReference>
<dbReference type="KEGG" id="rjg:CCGE525_32850"/>
<gene>
    <name evidence="4" type="ORF">CCGE525_32850</name>
</gene>
<keyword evidence="2" id="KW-0560">Oxidoreductase</keyword>
<evidence type="ECO:0000256" key="1">
    <source>
        <dbReference type="ARBA" id="ARBA00022857"/>
    </source>
</evidence>
<dbReference type="Pfam" id="PF08240">
    <property type="entry name" value="ADH_N"/>
    <property type="match status" value="1"/>
</dbReference>
<keyword evidence="5" id="KW-1185">Reference proteome</keyword>
<dbReference type="InterPro" id="IPR013154">
    <property type="entry name" value="ADH-like_N"/>
</dbReference>
<dbReference type="SUPFAM" id="SSF50129">
    <property type="entry name" value="GroES-like"/>
    <property type="match status" value="1"/>
</dbReference>
<dbReference type="OrthoDB" id="9805883at2"/>
<dbReference type="InterPro" id="IPR013149">
    <property type="entry name" value="ADH-like_C"/>
</dbReference>
<dbReference type="InterPro" id="IPR011032">
    <property type="entry name" value="GroES-like_sf"/>
</dbReference>
<protein>
    <submittedName>
        <fullName evidence="4">Alcohol dehydrogenase</fullName>
    </submittedName>
</protein>
<dbReference type="PANTHER" id="PTHR48106:SF18">
    <property type="entry name" value="QUINONE OXIDOREDUCTASE PIG3"/>
    <property type="match status" value="1"/>
</dbReference>
<dbReference type="Gene3D" id="3.90.180.10">
    <property type="entry name" value="Medium-chain alcohol dehydrogenases, catalytic domain"/>
    <property type="match status" value="1"/>
</dbReference>
<proteinExistence type="predicted"/>